<name>A0ABQ0CP69_9HYPO</name>
<dbReference type="InterPro" id="IPR016181">
    <property type="entry name" value="Acyl_CoA_acyltransferase"/>
</dbReference>
<evidence type="ECO:0008006" key="3">
    <source>
        <dbReference type="Google" id="ProtNLM"/>
    </source>
</evidence>
<evidence type="ECO:0000313" key="2">
    <source>
        <dbReference type="Proteomes" id="UP001562357"/>
    </source>
</evidence>
<dbReference type="SUPFAM" id="SSF55729">
    <property type="entry name" value="Acyl-CoA N-acyltransferases (Nat)"/>
    <property type="match status" value="1"/>
</dbReference>
<dbReference type="Proteomes" id="UP001562357">
    <property type="component" value="Unassembled WGS sequence"/>
</dbReference>
<gene>
    <name evidence="1" type="primary">g3582</name>
    <name evidence="1" type="ORF">EsDP_00003582</name>
</gene>
<dbReference type="Gene3D" id="3.40.630.30">
    <property type="match status" value="1"/>
</dbReference>
<keyword evidence="2" id="KW-1185">Reference proteome</keyword>
<dbReference type="CDD" id="cd04301">
    <property type="entry name" value="NAT_SF"/>
    <property type="match status" value="1"/>
</dbReference>
<organism evidence="1 2">
    <name type="scientific">Epichloe bromicola</name>
    <dbReference type="NCBI Taxonomy" id="79588"/>
    <lineage>
        <taxon>Eukaryota</taxon>
        <taxon>Fungi</taxon>
        <taxon>Dikarya</taxon>
        <taxon>Ascomycota</taxon>
        <taxon>Pezizomycotina</taxon>
        <taxon>Sordariomycetes</taxon>
        <taxon>Hypocreomycetidae</taxon>
        <taxon>Hypocreales</taxon>
        <taxon>Clavicipitaceae</taxon>
        <taxon>Epichloe</taxon>
    </lineage>
</organism>
<comment type="caution">
    <text evidence="1">The sequence shown here is derived from an EMBL/GenBank/DDBJ whole genome shotgun (WGS) entry which is preliminary data.</text>
</comment>
<accession>A0ABQ0CP69</accession>
<evidence type="ECO:0000313" key="1">
    <source>
        <dbReference type="EMBL" id="GAB0135237.1"/>
    </source>
</evidence>
<protein>
    <recommendedName>
        <fullName evidence="3">Glucosamine-phosphate N-acetyltransferase</fullName>
    </recommendedName>
</protein>
<proteinExistence type="predicted"/>
<dbReference type="EMBL" id="BAAFGZ010000117">
    <property type="protein sequence ID" value="GAB0135237.1"/>
    <property type="molecule type" value="Genomic_DNA"/>
</dbReference>
<sequence>MGTPFISLLEPSKLEGFERGKPHDEQPQTIPKVFLDAMEVRENVFVKEQKVPLENEHDADDARSCHWVVYASVNKTKETEVRDDDGNVIQPRKSCTRTTPIGTIRLIPFPHGPHPKVGGTYWNGRLSNDKDAAASPDITSTAATIGVDRPTTFHDGKEPYVKLGRLAVVKEYRGNGLSGLLVQTLLSWLKSNPSFFDPSITELGLEHMGASNETDIPKWGGLVCVHAQEQVVGAWEKWGFIVDRKMGTWWEEGIPHVGMFKRVEISPKEVRI</sequence>
<reference evidence="2" key="1">
    <citation type="submission" date="2024-06" db="EMBL/GenBank/DDBJ databases">
        <title>Draft Genome Sequences of Epichloe bromicola Strains Isolated from Elymus ciliaris.</title>
        <authorList>
            <consortium name="Epichloe bromicola genome sequencing consortium"/>
            <person name="Miura A."/>
            <person name="Imano S."/>
            <person name="Ashida A."/>
            <person name="Sato I."/>
            <person name="Chiba S."/>
            <person name="Tanaka A."/>
            <person name="Camagna M."/>
            <person name="Takemoto D."/>
        </authorList>
    </citation>
    <scope>NUCLEOTIDE SEQUENCE [LARGE SCALE GENOMIC DNA]</scope>
    <source>
        <strain evidence="2">DP</strain>
    </source>
</reference>